<proteinExistence type="predicted"/>
<dbReference type="InterPro" id="IPR013785">
    <property type="entry name" value="Aldolase_TIM"/>
</dbReference>
<dbReference type="SUPFAM" id="SSF51395">
    <property type="entry name" value="FMN-linked oxidoreductases"/>
    <property type="match status" value="1"/>
</dbReference>
<protein>
    <submittedName>
        <fullName evidence="2">Alkene reductase</fullName>
    </submittedName>
</protein>
<reference evidence="3" key="1">
    <citation type="journal article" date="2019" name="Int. J. Syst. Evol. Microbiol.">
        <title>The Global Catalogue of Microorganisms (GCM) 10K type strain sequencing project: providing services to taxonomists for standard genome sequencing and annotation.</title>
        <authorList>
            <consortium name="The Broad Institute Genomics Platform"/>
            <consortium name="The Broad Institute Genome Sequencing Center for Infectious Disease"/>
            <person name="Wu L."/>
            <person name="Ma J."/>
        </authorList>
    </citation>
    <scope>NUCLEOTIDE SEQUENCE [LARGE SCALE GENOMIC DNA]</scope>
    <source>
        <strain evidence="3">CCM 7855</strain>
    </source>
</reference>
<dbReference type="RefSeq" id="WP_188486309.1">
    <property type="nucleotide sequence ID" value="NZ_BMCS01000001.1"/>
</dbReference>
<feature type="domain" description="NADH:flavin oxidoreductase/NADH oxidase N-terminal" evidence="1">
    <location>
        <begin position="5"/>
        <end position="336"/>
    </location>
</feature>
<dbReference type="InterPro" id="IPR045247">
    <property type="entry name" value="Oye-like"/>
</dbReference>
<dbReference type="PANTHER" id="PTHR22893:SF91">
    <property type="entry name" value="NADPH DEHYDROGENASE 2-RELATED"/>
    <property type="match status" value="1"/>
</dbReference>
<evidence type="ECO:0000313" key="3">
    <source>
        <dbReference type="Proteomes" id="UP000632454"/>
    </source>
</evidence>
<sequence length="368" mass="39375">MSHAFEPITIGDLTLDNRIAMAPLTRRRAYGPAHTATPMMADYYEQRASAGLIIGEAMQPSPVGQGYTFTPGMHTAAQSESWRQVTDRVHAAGGRIFGQLQHAGRNSHPDLLGGGLHPVGPSAVAADGVVRVSTTGPAIRKPYPTPRTLAIHEIVCTTADFVAAAENCMRAGFDGVELHGAYGYLIQQFLSSNANVRVDGYGTSVEGRIRFAVELVHAVADAIGSDRLALRVSPGCTASCIEEDAIDDVYLALVRELPSDLAFLDVFEFPGHRALTHAIREQWGGVLMLNPHAAYEDFPAGPAQLSVVDDGLADIVAFGTAFIANPDLVERLRLGSPLTSADESTFYLGDERGYTDYPTVQAVMPTRG</sequence>
<evidence type="ECO:0000259" key="1">
    <source>
        <dbReference type="Pfam" id="PF00724"/>
    </source>
</evidence>
<dbReference type="Proteomes" id="UP000632454">
    <property type="component" value="Unassembled WGS sequence"/>
</dbReference>
<dbReference type="InterPro" id="IPR001155">
    <property type="entry name" value="OxRdtase_FMN_N"/>
</dbReference>
<dbReference type="EMBL" id="BMCS01000001">
    <property type="protein sequence ID" value="GGF10638.1"/>
    <property type="molecule type" value="Genomic_DNA"/>
</dbReference>
<dbReference type="Pfam" id="PF00724">
    <property type="entry name" value="Oxidored_FMN"/>
    <property type="match status" value="1"/>
</dbReference>
<name>A0ABQ1U8N2_9NOCA</name>
<gene>
    <name evidence="2" type="ORF">GCM10007298_03290</name>
</gene>
<keyword evidence="3" id="KW-1185">Reference proteome</keyword>
<dbReference type="PANTHER" id="PTHR22893">
    <property type="entry name" value="NADH OXIDOREDUCTASE-RELATED"/>
    <property type="match status" value="1"/>
</dbReference>
<organism evidence="2 3">
    <name type="scientific">Williamsia phyllosphaerae</name>
    <dbReference type="NCBI Taxonomy" id="885042"/>
    <lineage>
        <taxon>Bacteria</taxon>
        <taxon>Bacillati</taxon>
        <taxon>Actinomycetota</taxon>
        <taxon>Actinomycetes</taxon>
        <taxon>Mycobacteriales</taxon>
        <taxon>Nocardiaceae</taxon>
        <taxon>Williamsia</taxon>
    </lineage>
</organism>
<dbReference type="Gene3D" id="3.20.20.70">
    <property type="entry name" value="Aldolase class I"/>
    <property type="match status" value="1"/>
</dbReference>
<dbReference type="CDD" id="cd02933">
    <property type="entry name" value="OYE_like_FMN"/>
    <property type="match status" value="1"/>
</dbReference>
<accession>A0ABQ1U8N2</accession>
<comment type="caution">
    <text evidence="2">The sequence shown here is derived from an EMBL/GenBank/DDBJ whole genome shotgun (WGS) entry which is preliminary data.</text>
</comment>
<evidence type="ECO:0000313" key="2">
    <source>
        <dbReference type="EMBL" id="GGF10638.1"/>
    </source>
</evidence>